<keyword evidence="1" id="KW-0472">Membrane</keyword>
<evidence type="ECO:0000313" key="3">
    <source>
        <dbReference type="Proteomes" id="UP000190150"/>
    </source>
</evidence>
<dbReference type="RefSeq" id="WP_079643508.1">
    <property type="nucleotide sequence ID" value="NZ_FUZF01000011.1"/>
</dbReference>
<gene>
    <name evidence="2" type="ORF">SAMN05660841_02604</name>
</gene>
<evidence type="ECO:0000313" key="2">
    <source>
        <dbReference type="EMBL" id="SKB83808.1"/>
    </source>
</evidence>
<proteinExistence type="predicted"/>
<sequence length="427" mass="50082">MVYLEELLHFIWRYRLYDQRNLKTREGEILKIIHTGLPNHNAGPDFEQASIQVGKTLWSGHIEIHLREDDWSRHGHDSDPLYNATVLHVVWTEGRKVSQRQDRTEIPTLILKDYIDPEMLDRYASLMKQQKGIACEGRIKEIWKGMAPGWLERLAIERLQDRYARCEDWLIRTKQDWEAVFLINLGRAFGTNVNAPAFEELMSRVPPQLLYRYNGYSEKITALLFGTAGFLDADCKDDYFVQLKGEYQYLKKLHNLEGMSAASWKFMRMRPYNFPTFRLAQLSGLISTTVYWFDMLCNVDSLDELFATIKKVRPDAYWQFHFHFATATKQHGTGWTGAYLYYLAINCFIPILFSYGQFMGREDLKTRAMRWLAEIPAENNHIVKYYEQYGVKCHNASDSQALLTLKRNYCDRKKCLDCAVGVEILKN</sequence>
<accession>A0A1T5EJ85</accession>
<feature type="transmembrane region" description="Helical" evidence="1">
    <location>
        <begin position="339"/>
        <end position="360"/>
    </location>
</feature>
<evidence type="ECO:0008006" key="4">
    <source>
        <dbReference type="Google" id="ProtNLM"/>
    </source>
</evidence>
<dbReference type="Pfam" id="PF11013">
    <property type="entry name" value="DUF2851"/>
    <property type="match status" value="1"/>
</dbReference>
<evidence type="ECO:0000256" key="1">
    <source>
        <dbReference type="SAM" id="Phobius"/>
    </source>
</evidence>
<dbReference type="AlphaFoldDB" id="A0A1T5EJ85"/>
<dbReference type="EMBL" id="FUZF01000011">
    <property type="protein sequence ID" value="SKB83808.1"/>
    <property type="molecule type" value="Genomic_DNA"/>
</dbReference>
<keyword evidence="3" id="KW-1185">Reference proteome</keyword>
<dbReference type="InterPro" id="IPR021272">
    <property type="entry name" value="DUF2851"/>
</dbReference>
<dbReference type="OrthoDB" id="1005072at2"/>
<dbReference type="Proteomes" id="UP000190150">
    <property type="component" value="Unassembled WGS sequence"/>
</dbReference>
<keyword evidence="1" id="KW-0812">Transmembrane</keyword>
<reference evidence="3" key="1">
    <citation type="submission" date="2017-02" db="EMBL/GenBank/DDBJ databases">
        <authorList>
            <person name="Varghese N."/>
            <person name="Submissions S."/>
        </authorList>
    </citation>
    <scope>NUCLEOTIDE SEQUENCE [LARGE SCALE GENOMIC DNA]</scope>
    <source>
        <strain evidence="3">DSM 24091</strain>
    </source>
</reference>
<protein>
    <recommendedName>
        <fullName evidence="4">DUF2851 domain-containing protein</fullName>
    </recommendedName>
</protein>
<keyword evidence="1" id="KW-1133">Transmembrane helix</keyword>
<dbReference type="STRING" id="1513896.SAMN05660841_02604"/>
<name>A0A1T5EJ85_9SPHI</name>
<organism evidence="2 3">
    <name type="scientific">Sphingobacterium nematocida</name>
    <dbReference type="NCBI Taxonomy" id="1513896"/>
    <lineage>
        <taxon>Bacteria</taxon>
        <taxon>Pseudomonadati</taxon>
        <taxon>Bacteroidota</taxon>
        <taxon>Sphingobacteriia</taxon>
        <taxon>Sphingobacteriales</taxon>
        <taxon>Sphingobacteriaceae</taxon>
        <taxon>Sphingobacterium</taxon>
    </lineage>
</organism>